<reference evidence="4" key="1">
    <citation type="journal article" date="2020" name="Stud. Mycol.">
        <title>101 Dothideomycetes genomes: a test case for predicting lifestyles and emergence of pathogens.</title>
        <authorList>
            <person name="Haridas S."/>
            <person name="Albert R."/>
            <person name="Binder M."/>
            <person name="Bloem J."/>
            <person name="Labutti K."/>
            <person name="Salamov A."/>
            <person name="Andreopoulos B."/>
            <person name="Baker S."/>
            <person name="Barry K."/>
            <person name="Bills G."/>
            <person name="Bluhm B."/>
            <person name="Cannon C."/>
            <person name="Castanera R."/>
            <person name="Culley D."/>
            <person name="Daum C."/>
            <person name="Ezra D."/>
            <person name="Gonzalez J."/>
            <person name="Henrissat B."/>
            <person name="Kuo A."/>
            <person name="Liang C."/>
            <person name="Lipzen A."/>
            <person name="Lutzoni F."/>
            <person name="Magnuson J."/>
            <person name="Mondo S."/>
            <person name="Nolan M."/>
            <person name="Ohm R."/>
            <person name="Pangilinan J."/>
            <person name="Park H.-J."/>
            <person name="Ramirez L."/>
            <person name="Alfaro M."/>
            <person name="Sun H."/>
            <person name="Tritt A."/>
            <person name="Yoshinaga Y."/>
            <person name="Zwiers L.-H."/>
            <person name="Turgeon B."/>
            <person name="Goodwin S."/>
            <person name="Spatafora J."/>
            <person name="Crous P."/>
            <person name="Grigoriev I."/>
        </authorList>
    </citation>
    <scope>NUCLEOTIDE SEQUENCE</scope>
    <source>
        <strain evidence="4">CBS 175.79</strain>
    </source>
</reference>
<keyword evidence="5" id="KW-1185">Reference proteome</keyword>
<evidence type="ECO:0000256" key="2">
    <source>
        <dbReference type="SAM" id="Phobius"/>
    </source>
</evidence>
<dbReference type="PANTHER" id="PTHR39460:SF1">
    <property type="entry name" value="C6 TRANSCRIPTION FACTOR"/>
    <property type="match status" value="1"/>
</dbReference>
<evidence type="ECO:0000313" key="4">
    <source>
        <dbReference type="EMBL" id="KAF2021866.1"/>
    </source>
</evidence>
<sequence length="279" mass="29980">MPLYRRQNDNDETTSSTKTASTPTSKSASLKTEPTASSSPFVVPKPFDTALSNNFTAGCATFFRRLLGDETFQQCHPFSLLLQTSSGFFDASKSYIRITQTLEATCRANETICTDAMNGLARELVQDSNCATDYSNDNPQVLQAYNGLIAYEPLYQASCLRDSEGSYCYANAVTNTSATTDSYPYYLPLGVDLPGGARPTCNSCLQNAMAIFSAFAGNTSQPISKTYNAGAQQIQVACGPQFVNKTATPQKGAASPALATASFAPTITLIAMIFVFLFQ</sequence>
<dbReference type="InterPro" id="IPR056146">
    <property type="entry name" value="DUF7729"/>
</dbReference>
<dbReference type="PANTHER" id="PTHR39460">
    <property type="entry name" value="EXPRESSED PROTEIN"/>
    <property type="match status" value="1"/>
</dbReference>
<organism evidence="4 5">
    <name type="scientific">Aaosphaeria arxii CBS 175.79</name>
    <dbReference type="NCBI Taxonomy" id="1450172"/>
    <lineage>
        <taxon>Eukaryota</taxon>
        <taxon>Fungi</taxon>
        <taxon>Dikarya</taxon>
        <taxon>Ascomycota</taxon>
        <taxon>Pezizomycotina</taxon>
        <taxon>Dothideomycetes</taxon>
        <taxon>Pleosporomycetidae</taxon>
        <taxon>Pleosporales</taxon>
        <taxon>Pleosporales incertae sedis</taxon>
        <taxon>Aaosphaeria</taxon>
    </lineage>
</organism>
<feature type="domain" description="DUF7729" evidence="3">
    <location>
        <begin position="43"/>
        <end position="246"/>
    </location>
</feature>
<dbReference type="AlphaFoldDB" id="A0A6A5Y9D0"/>
<feature type="region of interest" description="Disordered" evidence="1">
    <location>
        <begin position="1"/>
        <end position="43"/>
    </location>
</feature>
<evidence type="ECO:0000313" key="5">
    <source>
        <dbReference type="Proteomes" id="UP000799778"/>
    </source>
</evidence>
<evidence type="ECO:0000259" key="3">
    <source>
        <dbReference type="Pfam" id="PF24855"/>
    </source>
</evidence>
<keyword evidence="2" id="KW-0812">Transmembrane</keyword>
<proteinExistence type="predicted"/>
<protein>
    <recommendedName>
        <fullName evidence="3">DUF7729 domain-containing protein</fullName>
    </recommendedName>
</protein>
<dbReference type="OrthoDB" id="2564812at2759"/>
<feature type="compositionally biased region" description="Low complexity" evidence="1">
    <location>
        <begin position="13"/>
        <end position="29"/>
    </location>
</feature>
<keyword evidence="2" id="KW-0472">Membrane</keyword>
<dbReference type="Pfam" id="PF24855">
    <property type="entry name" value="DUF7729"/>
    <property type="match status" value="1"/>
</dbReference>
<evidence type="ECO:0000256" key="1">
    <source>
        <dbReference type="SAM" id="MobiDB-lite"/>
    </source>
</evidence>
<accession>A0A6A5Y9D0</accession>
<name>A0A6A5Y9D0_9PLEO</name>
<dbReference type="RefSeq" id="XP_033390205.1">
    <property type="nucleotide sequence ID" value="XM_033529811.1"/>
</dbReference>
<feature type="transmembrane region" description="Helical" evidence="2">
    <location>
        <begin position="257"/>
        <end position="278"/>
    </location>
</feature>
<dbReference type="Proteomes" id="UP000799778">
    <property type="component" value="Unassembled WGS sequence"/>
</dbReference>
<feature type="compositionally biased region" description="Polar residues" evidence="1">
    <location>
        <begin position="30"/>
        <end position="40"/>
    </location>
</feature>
<dbReference type="EMBL" id="ML978066">
    <property type="protein sequence ID" value="KAF2021866.1"/>
    <property type="molecule type" value="Genomic_DNA"/>
</dbReference>
<keyword evidence="2" id="KW-1133">Transmembrane helix</keyword>
<dbReference type="GeneID" id="54287208"/>
<gene>
    <name evidence="4" type="ORF">BU24DRAFT_430380</name>
</gene>